<accession>A0A0F9LM82</accession>
<evidence type="ECO:0000313" key="2">
    <source>
        <dbReference type="EMBL" id="KKM65445.1"/>
    </source>
</evidence>
<dbReference type="CDD" id="cd00085">
    <property type="entry name" value="HNHc"/>
    <property type="match status" value="1"/>
</dbReference>
<name>A0A0F9LM82_9ZZZZ</name>
<reference evidence="2" key="1">
    <citation type="journal article" date="2015" name="Nature">
        <title>Complex archaea that bridge the gap between prokaryotes and eukaryotes.</title>
        <authorList>
            <person name="Spang A."/>
            <person name="Saw J.H."/>
            <person name="Jorgensen S.L."/>
            <person name="Zaremba-Niedzwiedzka K."/>
            <person name="Martijn J."/>
            <person name="Lind A.E."/>
            <person name="van Eijk R."/>
            <person name="Schleper C."/>
            <person name="Guy L."/>
            <person name="Ettema T.J."/>
        </authorList>
    </citation>
    <scope>NUCLEOTIDE SEQUENCE</scope>
</reference>
<dbReference type="AlphaFoldDB" id="A0A0F9LM82"/>
<dbReference type="InterPro" id="IPR003615">
    <property type="entry name" value="HNH_nuc"/>
</dbReference>
<sequence>MGLAAPGREVTPLAPVRIIRKGVRRPRLRGLPHAPSLLPWHVYSTFKYPVEWTPTLRRRIRRRDRALCQVCKTPQALDRTHIHHINYDKRDCSPLNLLTVCEACHRSTNGQRHRWYRYLYGMMSERYPHLRLRRPRGGDVVVPGTREDDCWLEGSISAMNGVKEKH</sequence>
<comment type="caution">
    <text evidence="2">The sequence shown here is derived from an EMBL/GenBank/DDBJ whole genome shotgun (WGS) entry which is preliminary data.</text>
</comment>
<evidence type="ECO:0000259" key="1">
    <source>
        <dbReference type="SMART" id="SM00507"/>
    </source>
</evidence>
<gene>
    <name evidence="2" type="ORF">LCGC14_1491170</name>
</gene>
<dbReference type="SMART" id="SM00507">
    <property type="entry name" value="HNHc"/>
    <property type="match status" value="1"/>
</dbReference>
<proteinExistence type="predicted"/>
<dbReference type="EMBL" id="LAZR01010723">
    <property type="protein sequence ID" value="KKM65445.1"/>
    <property type="molecule type" value="Genomic_DNA"/>
</dbReference>
<protein>
    <recommendedName>
        <fullName evidence="1">HNH nuclease domain-containing protein</fullName>
    </recommendedName>
</protein>
<feature type="domain" description="HNH nuclease" evidence="1">
    <location>
        <begin position="55"/>
        <end position="106"/>
    </location>
</feature>
<dbReference type="Gene3D" id="1.10.30.50">
    <property type="match status" value="1"/>
</dbReference>
<organism evidence="2">
    <name type="scientific">marine sediment metagenome</name>
    <dbReference type="NCBI Taxonomy" id="412755"/>
    <lineage>
        <taxon>unclassified sequences</taxon>
        <taxon>metagenomes</taxon>
        <taxon>ecological metagenomes</taxon>
    </lineage>
</organism>